<evidence type="ECO:0000256" key="1">
    <source>
        <dbReference type="ARBA" id="ARBA00009986"/>
    </source>
</evidence>
<accession>A0A378TCJ6</accession>
<gene>
    <name evidence="5" type="primary">gabD1_1</name>
    <name evidence="5" type="ORF">NCTC10821_02051</name>
</gene>
<dbReference type="InterPro" id="IPR015590">
    <property type="entry name" value="Aldehyde_DH_dom"/>
</dbReference>
<dbReference type="InterPro" id="IPR016162">
    <property type="entry name" value="Ald_DH_N"/>
</dbReference>
<keyword evidence="3 5" id="KW-0560">Oxidoreductase</keyword>
<dbReference type="EMBL" id="UGQT01000001">
    <property type="protein sequence ID" value="STZ58538.1"/>
    <property type="molecule type" value="Genomic_DNA"/>
</dbReference>
<dbReference type="InterPro" id="IPR016161">
    <property type="entry name" value="Ald_DH/histidinol_DH"/>
</dbReference>
<dbReference type="InterPro" id="IPR044148">
    <property type="entry name" value="ALDH_GabD1-like"/>
</dbReference>
<dbReference type="Gene3D" id="3.40.605.10">
    <property type="entry name" value="Aldehyde Dehydrogenase, Chain A, domain 1"/>
    <property type="match status" value="1"/>
</dbReference>
<evidence type="ECO:0000313" key="5">
    <source>
        <dbReference type="EMBL" id="STZ58538.1"/>
    </source>
</evidence>
<dbReference type="Gene3D" id="3.40.309.10">
    <property type="entry name" value="Aldehyde Dehydrogenase, Chain A, domain 2"/>
    <property type="match status" value="1"/>
</dbReference>
<dbReference type="Pfam" id="PF00171">
    <property type="entry name" value="Aldedh"/>
    <property type="match status" value="1"/>
</dbReference>
<dbReference type="PANTHER" id="PTHR43217">
    <property type="entry name" value="SUCCINATE SEMIALDEHYDE DEHYDROGENASE [NAD(P)+] SAD"/>
    <property type="match status" value="1"/>
</dbReference>
<evidence type="ECO:0000259" key="4">
    <source>
        <dbReference type="Pfam" id="PF00171"/>
    </source>
</evidence>
<name>A0A378TCJ6_9MYCO</name>
<keyword evidence="2" id="KW-0521">NADP</keyword>
<dbReference type="GO" id="GO:0036243">
    <property type="term" value="F:succinate-semialdehyde dehydrogenase (NADP+) activity"/>
    <property type="evidence" value="ECO:0007669"/>
    <property type="project" value="UniProtKB-EC"/>
</dbReference>
<dbReference type="RefSeq" id="WP_115278331.1">
    <property type="nucleotide sequence ID" value="NZ_UGQT01000001.1"/>
</dbReference>
<dbReference type="EC" id="1.2.1.16" evidence="5"/>
<protein>
    <submittedName>
        <fullName evidence="5">[NADP+] succinate-semialdehyde dehydrogenase</fullName>
        <ecNumber evidence="5">1.2.1.16</ecNumber>
        <ecNumber evidence="5">1.2.1.79</ecNumber>
    </submittedName>
</protein>
<dbReference type="PROSITE" id="PS00070">
    <property type="entry name" value="ALDEHYDE_DEHYDR_CYS"/>
    <property type="match status" value="1"/>
</dbReference>
<dbReference type="GO" id="GO:0004030">
    <property type="term" value="F:aldehyde dehydrogenase [NAD(P)+] activity"/>
    <property type="evidence" value="ECO:0007669"/>
    <property type="project" value="InterPro"/>
</dbReference>
<keyword evidence="6" id="KW-1185">Reference proteome</keyword>
<dbReference type="InterPro" id="IPR047110">
    <property type="entry name" value="GABD/Sad-like"/>
</dbReference>
<dbReference type="PANTHER" id="PTHR43217:SF2">
    <property type="entry name" value="SUCCINATE-SEMIALDEHYDE DEHYDROGENASE [NADP(+)]"/>
    <property type="match status" value="1"/>
</dbReference>
<dbReference type="EC" id="1.2.1.79" evidence="5"/>
<dbReference type="InterPro" id="IPR016160">
    <property type="entry name" value="Ald_DH_CS_CYS"/>
</dbReference>
<dbReference type="FunFam" id="3.40.605.10:FF:000012">
    <property type="entry name" value="NAD-dependent succinate-semialdehyde dehydrogenase"/>
    <property type="match status" value="1"/>
</dbReference>
<dbReference type="SUPFAM" id="SSF53720">
    <property type="entry name" value="ALDH-like"/>
    <property type="match status" value="1"/>
</dbReference>
<dbReference type="CDD" id="cd07100">
    <property type="entry name" value="ALDH_SSADH1_GabD1"/>
    <property type="match status" value="1"/>
</dbReference>
<evidence type="ECO:0000256" key="3">
    <source>
        <dbReference type="ARBA" id="ARBA00023002"/>
    </source>
</evidence>
<feature type="domain" description="Aldehyde dehydrogenase" evidence="4">
    <location>
        <begin position="6"/>
        <end position="455"/>
    </location>
</feature>
<organism evidence="5 6">
    <name type="scientific">Mycolicibacterium tokaiense</name>
    <dbReference type="NCBI Taxonomy" id="39695"/>
    <lineage>
        <taxon>Bacteria</taxon>
        <taxon>Bacillati</taxon>
        <taxon>Actinomycetota</taxon>
        <taxon>Actinomycetes</taxon>
        <taxon>Mycobacteriales</taxon>
        <taxon>Mycobacteriaceae</taxon>
        <taxon>Mycolicibacterium</taxon>
    </lineage>
</organism>
<comment type="similarity">
    <text evidence="1">Belongs to the aldehyde dehydrogenase family.</text>
</comment>
<proteinExistence type="inferred from homology"/>
<dbReference type="AlphaFoldDB" id="A0A378TCJ6"/>
<sequence>MTQAPSTAYAVVNPATGEVVKGYPTASDDELGSAIGKAEAGQRKWSTSTTVQDRAALLRRVGELHVEHRERLANIIVREMGKTIERALGEVDFSAGIYRYYADNAAELTADEPIKLLGGQGSAFIRRSALGVLLGIMPWNYPYYQVARFAAPNLMVGNAVLLKHAPQCPESAAAIEELFHEAGFPDGAYVNIYATNEQIESVIADPRVRGVSLTGSERAGAAVAEIAGRNLKKVVLELGGSDPFIVLGANDLDKVVEAAVDARLYNAGQSCNAPKRFIVIDELYEPFVEKLAAALTAVKAGDPTSFDTAMGPLSSAAATERLDRQVKRAVAQGATLVMGGERDGNFFSPTLLTGITPDNDTYYEELFGPVAVVYRVSSEDEAVELANDTPYGLGSFVMTDDQAQALRVADRIDAGMVYINVVGADAVELPFGGVKRSGFGRELGRYGADEFVNKKLFRIG</sequence>
<dbReference type="GO" id="GO:0004777">
    <property type="term" value="F:succinate-semialdehyde dehydrogenase (NAD+) activity"/>
    <property type="evidence" value="ECO:0007669"/>
    <property type="project" value="TreeGrafter"/>
</dbReference>
<dbReference type="InterPro" id="IPR016163">
    <property type="entry name" value="Ald_DH_C"/>
</dbReference>
<reference evidence="5 6" key="1">
    <citation type="submission" date="2018-06" db="EMBL/GenBank/DDBJ databases">
        <authorList>
            <consortium name="Pathogen Informatics"/>
            <person name="Doyle S."/>
        </authorList>
    </citation>
    <scope>NUCLEOTIDE SEQUENCE [LARGE SCALE GENOMIC DNA]</scope>
    <source>
        <strain evidence="5 6">NCTC10821</strain>
    </source>
</reference>
<dbReference type="FunFam" id="3.40.309.10:FF:000009">
    <property type="entry name" value="Aldehyde dehydrogenase A"/>
    <property type="match status" value="1"/>
</dbReference>
<dbReference type="OrthoDB" id="6882680at2"/>
<evidence type="ECO:0000256" key="2">
    <source>
        <dbReference type="ARBA" id="ARBA00022857"/>
    </source>
</evidence>
<dbReference type="Proteomes" id="UP000254978">
    <property type="component" value="Unassembled WGS sequence"/>
</dbReference>
<evidence type="ECO:0000313" key="6">
    <source>
        <dbReference type="Proteomes" id="UP000254978"/>
    </source>
</evidence>